<dbReference type="AlphaFoldDB" id="A0A2A5AEV0"/>
<dbReference type="Proteomes" id="UP000218327">
    <property type="component" value="Unassembled WGS sequence"/>
</dbReference>
<protein>
    <recommendedName>
        <fullName evidence="3">DUF5666 domain-containing protein</fullName>
    </recommendedName>
</protein>
<evidence type="ECO:0008006" key="3">
    <source>
        <dbReference type="Google" id="ProtNLM"/>
    </source>
</evidence>
<comment type="caution">
    <text evidence="1">The sequence shown here is derived from an EMBL/GenBank/DDBJ whole genome shotgun (WGS) entry which is preliminary data.</text>
</comment>
<name>A0A2A5AEV0_9GAMM</name>
<accession>A0A2A5AEV0</accession>
<organism evidence="1 2">
    <name type="scientific">SAR86 cluster bacterium</name>
    <dbReference type="NCBI Taxonomy" id="2030880"/>
    <lineage>
        <taxon>Bacteria</taxon>
        <taxon>Pseudomonadati</taxon>
        <taxon>Pseudomonadota</taxon>
        <taxon>Gammaproteobacteria</taxon>
        <taxon>SAR86 cluster</taxon>
    </lineage>
</organism>
<proteinExistence type="predicted"/>
<evidence type="ECO:0000313" key="1">
    <source>
        <dbReference type="EMBL" id="PCJ17779.1"/>
    </source>
</evidence>
<evidence type="ECO:0000313" key="2">
    <source>
        <dbReference type="Proteomes" id="UP000218327"/>
    </source>
</evidence>
<dbReference type="EMBL" id="NVVJ01000104">
    <property type="protein sequence ID" value="PCJ17779.1"/>
    <property type="molecule type" value="Genomic_DNA"/>
</dbReference>
<gene>
    <name evidence="1" type="ORF">COA96_17405</name>
</gene>
<sequence length="116" mass="12657">MLYSSMIRSVVARILKLGAVLLLLCFTVMTNAQGVLSRAQTGTIQAERQDDGYITISGRNYGFDNAISLVFLNGEEVGDEILDEGLVVRYTVNSEGILTRIEVLGPISKIESLEDS</sequence>
<reference evidence="2" key="1">
    <citation type="submission" date="2017-08" db="EMBL/GenBank/DDBJ databases">
        <title>A dynamic microbial community with high functional redundancy inhabits the cold, oxic subseafloor aquifer.</title>
        <authorList>
            <person name="Tully B.J."/>
            <person name="Wheat C.G."/>
            <person name="Glazer B.T."/>
            <person name="Huber J.A."/>
        </authorList>
    </citation>
    <scope>NUCLEOTIDE SEQUENCE [LARGE SCALE GENOMIC DNA]</scope>
</reference>